<evidence type="ECO:0000256" key="1">
    <source>
        <dbReference type="ARBA" id="ARBA00008210"/>
    </source>
</evidence>
<gene>
    <name evidence="5" type="ORF">CTI12_AA381110</name>
</gene>
<dbReference type="GO" id="GO:0009611">
    <property type="term" value="P:response to wounding"/>
    <property type="evidence" value="ECO:0007669"/>
    <property type="project" value="InterPro"/>
</dbReference>
<dbReference type="InterPro" id="IPR000864">
    <property type="entry name" value="Prot_inh_pot1"/>
</dbReference>
<dbReference type="EMBL" id="PKPP01005333">
    <property type="protein sequence ID" value="PWA60524.1"/>
    <property type="molecule type" value="Genomic_DNA"/>
</dbReference>
<name>A0A2U1MH17_ARTAN</name>
<dbReference type="GO" id="GO:0004867">
    <property type="term" value="F:serine-type endopeptidase inhibitor activity"/>
    <property type="evidence" value="ECO:0007669"/>
    <property type="project" value="UniProtKB-KW"/>
</dbReference>
<dbReference type="Gene3D" id="3.30.10.10">
    <property type="entry name" value="Trypsin Inhibitor V, subunit A"/>
    <property type="match status" value="1"/>
</dbReference>
<comment type="similarity">
    <text evidence="1">Belongs to the protease inhibitor I13 (potato type I serine protease inhibitor) family.</text>
</comment>
<feature type="coiled-coil region" evidence="4">
    <location>
        <begin position="60"/>
        <end position="144"/>
    </location>
</feature>
<evidence type="ECO:0000256" key="3">
    <source>
        <dbReference type="ARBA" id="ARBA00022900"/>
    </source>
</evidence>
<evidence type="ECO:0000313" key="5">
    <source>
        <dbReference type="EMBL" id="PWA60524.1"/>
    </source>
</evidence>
<evidence type="ECO:0000313" key="6">
    <source>
        <dbReference type="Proteomes" id="UP000245207"/>
    </source>
</evidence>
<keyword evidence="4" id="KW-0175">Coiled coil</keyword>
<dbReference type="Pfam" id="PF00280">
    <property type="entry name" value="potato_inhibit"/>
    <property type="match status" value="1"/>
</dbReference>
<sequence>MREDLKYVHSLEEKFDEKCLMLDIQKEFFINQIESFKSESVSHENVNENFVQTSSLKSENLYLKNKITELSKEAADVKEELSKRTAQFEKDLAKLEAQRKEKIFEDICDDTNIKFDFDELDIKNIELEHDVASLQKEKEHLKVTYKNLFDSIKRLRAQNQISNKSDSQIVPNHPFEKEKSVLKKKIVELEKMVAHKTKDFGDAKNDFSIEIEKYEKYFAHLENQNDSLHAKLASSDHPSLQKEYNDLRTSYNALKAKFDVLNRSKGKSHVSNESKPEVCVSEKVNTGESSKPFLKKVSQFTTYSLQKGRKFSKRPNFSETFTSQKKLQIMAPYPPCTSEGQKYDVFKTWPELLGVTGYDVCKVIEKWNSNIKVVPIVWNMIRPMDWYTNRVWVNLDKPDGVVVEVPKIG</sequence>
<protein>
    <submittedName>
        <fullName evidence="5">Uncharacterized protein</fullName>
    </submittedName>
</protein>
<accession>A0A2U1MH17</accession>
<keyword evidence="2" id="KW-0646">Protease inhibitor</keyword>
<dbReference type="Proteomes" id="UP000245207">
    <property type="component" value="Unassembled WGS sequence"/>
</dbReference>
<reference evidence="5 6" key="1">
    <citation type="journal article" date="2018" name="Mol. Plant">
        <title>The genome of Artemisia annua provides insight into the evolution of Asteraceae family and artemisinin biosynthesis.</title>
        <authorList>
            <person name="Shen Q."/>
            <person name="Zhang L."/>
            <person name="Liao Z."/>
            <person name="Wang S."/>
            <person name="Yan T."/>
            <person name="Shi P."/>
            <person name="Liu M."/>
            <person name="Fu X."/>
            <person name="Pan Q."/>
            <person name="Wang Y."/>
            <person name="Lv Z."/>
            <person name="Lu X."/>
            <person name="Zhang F."/>
            <person name="Jiang W."/>
            <person name="Ma Y."/>
            <person name="Chen M."/>
            <person name="Hao X."/>
            <person name="Li L."/>
            <person name="Tang Y."/>
            <person name="Lv G."/>
            <person name="Zhou Y."/>
            <person name="Sun X."/>
            <person name="Brodelius P.E."/>
            <person name="Rose J.K.C."/>
            <person name="Tang K."/>
        </authorList>
    </citation>
    <scope>NUCLEOTIDE SEQUENCE [LARGE SCALE GENOMIC DNA]</scope>
    <source>
        <strain evidence="6">cv. Huhao1</strain>
        <tissue evidence="5">Leaf</tissue>
    </source>
</reference>
<dbReference type="STRING" id="35608.A0A2U1MH17"/>
<keyword evidence="3" id="KW-0722">Serine protease inhibitor</keyword>
<evidence type="ECO:0000256" key="4">
    <source>
        <dbReference type="SAM" id="Coils"/>
    </source>
</evidence>
<dbReference type="InterPro" id="IPR036354">
    <property type="entry name" value="Prot_inh_pot1_sf"/>
</dbReference>
<dbReference type="SUPFAM" id="SSF54654">
    <property type="entry name" value="CI-2 family of serine protease inhibitors"/>
    <property type="match status" value="1"/>
</dbReference>
<keyword evidence="6" id="KW-1185">Reference proteome</keyword>
<dbReference type="AlphaFoldDB" id="A0A2U1MH17"/>
<organism evidence="5 6">
    <name type="scientific">Artemisia annua</name>
    <name type="common">Sweet wormwood</name>
    <dbReference type="NCBI Taxonomy" id="35608"/>
    <lineage>
        <taxon>Eukaryota</taxon>
        <taxon>Viridiplantae</taxon>
        <taxon>Streptophyta</taxon>
        <taxon>Embryophyta</taxon>
        <taxon>Tracheophyta</taxon>
        <taxon>Spermatophyta</taxon>
        <taxon>Magnoliopsida</taxon>
        <taxon>eudicotyledons</taxon>
        <taxon>Gunneridae</taxon>
        <taxon>Pentapetalae</taxon>
        <taxon>asterids</taxon>
        <taxon>campanulids</taxon>
        <taxon>Asterales</taxon>
        <taxon>Asteraceae</taxon>
        <taxon>Asteroideae</taxon>
        <taxon>Anthemideae</taxon>
        <taxon>Artemisiinae</taxon>
        <taxon>Artemisia</taxon>
    </lineage>
</organism>
<proteinExistence type="inferred from homology"/>
<comment type="caution">
    <text evidence="5">The sequence shown here is derived from an EMBL/GenBank/DDBJ whole genome shotgun (WGS) entry which is preliminary data.</text>
</comment>
<evidence type="ECO:0000256" key="2">
    <source>
        <dbReference type="ARBA" id="ARBA00022690"/>
    </source>
</evidence>